<dbReference type="AlphaFoldDB" id="K0Z8X8"/>
<evidence type="ECO:0000256" key="1">
    <source>
        <dbReference type="SAM" id="MobiDB-lite"/>
    </source>
</evidence>
<accession>K0Z8X8</accession>
<gene>
    <name evidence="2" type="ORF">HMPREF9451_01346</name>
</gene>
<dbReference type="PATRIC" id="fig|742818.3.peg.1413"/>
<protein>
    <submittedName>
        <fullName evidence="2">Uncharacterized protein</fullName>
    </submittedName>
</protein>
<keyword evidence="3" id="KW-1185">Reference proteome</keyword>
<evidence type="ECO:0000313" key="2">
    <source>
        <dbReference type="EMBL" id="EJZ83825.1"/>
    </source>
</evidence>
<sequence length="50" mass="5776">MKRCRDKLAPKKEKDMKSSTTNTHHESAFFHILEAMGLEGNNSCWPVTLR</sequence>
<dbReference type="EMBL" id="ADMD01000007">
    <property type="protein sequence ID" value="EJZ83825.1"/>
    <property type="molecule type" value="Genomic_DNA"/>
</dbReference>
<feature type="region of interest" description="Disordered" evidence="1">
    <location>
        <begin position="1"/>
        <end position="23"/>
    </location>
</feature>
<dbReference type="Proteomes" id="UP000006069">
    <property type="component" value="Unassembled WGS sequence"/>
</dbReference>
<dbReference type="HOGENOM" id="CLU_3122717_0_0_11"/>
<proteinExistence type="predicted"/>
<reference evidence="2 3" key="1">
    <citation type="submission" date="2012-08" db="EMBL/GenBank/DDBJ databases">
        <title>The Genome Sequence of Slackia piriformis YIT 12062.</title>
        <authorList>
            <consortium name="The Broad Institute Genome Sequencing Platform"/>
            <person name="Earl A."/>
            <person name="Ward D."/>
            <person name="Feldgarden M."/>
            <person name="Gevers D."/>
            <person name="Morotomi M."/>
            <person name="Walker B."/>
            <person name="Young S.K."/>
            <person name="Zeng Q."/>
            <person name="Gargeya S."/>
            <person name="Fitzgerald M."/>
            <person name="Haas B."/>
            <person name="Abouelleil A."/>
            <person name="Alvarado L."/>
            <person name="Arachchi H.M."/>
            <person name="Berlin A.M."/>
            <person name="Chapman S.B."/>
            <person name="Goldberg J."/>
            <person name="Griggs A."/>
            <person name="Gujja S."/>
            <person name="Hansen M."/>
            <person name="Howarth C."/>
            <person name="Imamovic A."/>
            <person name="Larimer J."/>
            <person name="McCowen C."/>
            <person name="Montmayeur A."/>
            <person name="Murphy C."/>
            <person name="Neiman D."/>
            <person name="Pearson M."/>
            <person name="Priest M."/>
            <person name="Roberts A."/>
            <person name="Saif S."/>
            <person name="Shea T."/>
            <person name="Sisk P."/>
            <person name="Sykes S."/>
            <person name="Wortman J."/>
            <person name="Nusbaum C."/>
            <person name="Birren B."/>
        </authorList>
    </citation>
    <scope>NUCLEOTIDE SEQUENCE [LARGE SCALE GENOMIC DNA]</scope>
    <source>
        <strain evidence="2 3">YIT 12062</strain>
    </source>
</reference>
<dbReference type="InParanoid" id="K0Z8X8"/>
<comment type="caution">
    <text evidence="2">The sequence shown here is derived from an EMBL/GenBank/DDBJ whole genome shotgun (WGS) entry which is preliminary data.</text>
</comment>
<evidence type="ECO:0000313" key="3">
    <source>
        <dbReference type="Proteomes" id="UP000006069"/>
    </source>
</evidence>
<organism evidence="2 3">
    <name type="scientific">Slackia piriformis YIT 12062</name>
    <dbReference type="NCBI Taxonomy" id="742818"/>
    <lineage>
        <taxon>Bacteria</taxon>
        <taxon>Bacillati</taxon>
        <taxon>Actinomycetota</taxon>
        <taxon>Coriobacteriia</taxon>
        <taxon>Eggerthellales</taxon>
        <taxon>Eggerthellaceae</taxon>
        <taxon>Slackia</taxon>
    </lineage>
</organism>
<name>K0Z8X8_9ACTN</name>